<feature type="transmembrane region" description="Helical" evidence="6">
    <location>
        <begin position="107"/>
        <end position="131"/>
    </location>
</feature>
<organism evidence="9 10">
    <name type="scientific">Dyadobacter arcticus</name>
    <dbReference type="NCBI Taxonomy" id="1078754"/>
    <lineage>
        <taxon>Bacteria</taxon>
        <taxon>Pseudomonadati</taxon>
        <taxon>Bacteroidota</taxon>
        <taxon>Cytophagia</taxon>
        <taxon>Cytophagales</taxon>
        <taxon>Spirosomataceae</taxon>
        <taxon>Dyadobacter</taxon>
    </lineage>
</organism>
<dbReference type="InterPro" id="IPR050250">
    <property type="entry name" value="Macrolide_Exporter_MacB"/>
</dbReference>
<evidence type="ECO:0000256" key="5">
    <source>
        <dbReference type="ARBA" id="ARBA00023136"/>
    </source>
</evidence>
<evidence type="ECO:0000259" key="7">
    <source>
        <dbReference type="Pfam" id="PF02687"/>
    </source>
</evidence>
<feature type="transmembrane region" description="Helical" evidence="6">
    <location>
        <begin position="462"/>
        <end position="485"/>
    </location>
</feature>
<evidence type="ECO:0000256" key="1">
    <source>
        <dbReference type="ARBA" id="ARBA00004651"/>
    </source>
</evidence>
<feature type="domain" description="ABC3 transporter permease C-terminal" evidence="7">
    <location>
        <begin position="377"/>
        <end position="490"/>
    </location>
</feature>
<name>A0ABX0UV62_9BACT</name>
<feature type="transmembrane region" description="Helical" evidence="6">
    <location>
        <begin position="857"/>
        <end position="880"/>
    </location>
</feature>
<keyword evidence="5 6" id="KW-0472">Membrane</keyword>
<dbReference type="RefSeq" id="WP_167276148.1">
    <property type="nucleotide sequence ID" value="NZ_JAASQJ010000006.1"/>
</dbReference>
<evidence type="ECO:0000259" key="8">
    <source>
        <dbReference type="Pfam" id="PF12704"/>
    </source>
</evidence>
<dbReference type="PANTHER" id="PTHR30572:SF18">
    <property type="entry name" value="ABC-TYPE MACROLIDE FAMILY EXPORT SYSTEM PERMEASE COMPONENT 2"/>
    <property type="match status" value="1"/>
</dbReference>
<proteinExistence type="predicted"/>
<feature type="transmembrane region" description="Helical" evidence="6">
    <location>
        <begin position="417"/>
        <end position="441"/>
    </location>
</feature>
<feature type="transmembrane region" description="Helical" evidence="6">
    <location>
        <begin position="53"/>
        <end position="70"/>
    </location>
</feature>
<evidence type="ECO:0000256" key="4">
    <source>
        <dbReference type="ARBA" id="ARBA00022989"/>
    </source>
</evidence>
<feature type="domain" description="ABC3 transporter permease C-terminal" evidence="7">
    <location>
        <begin position="773"/>
        <end position="883"/>
    </location>
</feature>
<feature type="transmembrane region" description="Helical" evidence="6">
    <location>
        <begin position="372"/>
        <end position="397"/>
    </location>
</feature>
<feature type="transmembrane region" description="Helical" evidence="6">
    <location>
        <begin position="514"/>
        <end position="532"/>
    </location>
</feature>
<dbReference type="Pfam" id="PF02687">
    <property type="entry name" value="FtsX"/>
    <property type="match status" value="2"/>
</dbReference>
<protein>
    <submittedName>
        <fullName evidence="9">ABC transport system permease protein</fullName>
    </submittedName>
</protein>
<keyword evidence="3 6" id="KW-0812">Transmembrane</keyword>
<dbReference type="EMBL" id="JAASQJ010000006">
    <property type="protein sequence ID" value="NIJ55779.1"/>
    <property type="molecule type" value="Genomic_DNA"/>
</dbReference>
<comment type="subcellular location">
    <subcellularLocation>
        <location evidence="1">Cell membrane</location>
        <topology evidence="1">Multi-pass membrane protein</topology>
    </subcellularLocation>
</comment>
<sequence length="894" mass="99894">MTPDKSSKPNALPPRWLDKLASKICAPHLREELIGDLQERYTLRLNRYGRQKAILFYVKEVIALLQFSILKRKPSPYPSLPLFSFEMIRNYIKIGSRVLLKNKGYTFIHLIGLSIGLWACMMVATVVIDSLSYDKQWSRSKDIYRIVSADKKGEGIVERMSSSHEGLAQELQKLYPEVQAWSMFSNPSRYFKLKGTDPEGIKTQLLRMDTTAWGMLDIKVLSGNPRHFVDGTNNIVLTKSYAAKFFPGQDLTGKIIYDIPSYQSKGNPYLITGIVDDLPYNSHLRADVIWVEQNKPEAYAAVGFYSYSQNYVMLKPGTDIASFTSRVNKWYSAVNKDKGAKQIEFQPMESIYLHSDFSDGQRVKGDARIIQIFSGTALLLLFIACVNFVNLSTARAFARLKEAGMRRILSGSRYQLIIQFLTETLILFALSVAAAATLYYLSLHSVEDFLGHRLVQTFTTNLSLAGYAVLTIFVTGLVTGLYPAWLISGFKPANTLRGIITTAVGQNTLRKSLVVLQFSISIVILLATIVVWKQLSLMENKNLGYDKNNLLSIGSVSWDGKADAFKTELLRIPGVVRASTSQWLPTQGGGYMTKEVPDPINAERRIQVWFIAGDVDLPATLGLKLVSGRMFSSSFSTDALNADSLQQADFAKYEQSSLMQASLMTATAAKLLGVKQLNEQIASTKTVPIGTIADFNNESLYEPVKPTLILAHRSPQYGGMLIRVQPGTERQVTASVQRLWKQFYPSKLLDINEVNDLLFKQYESEIKLQQLFIFFSGLTMFLSALGIFGLVVQAAEQRSKEVGIRKVLGASVAGIVALLSKDFLKLVMIAIVVASPLAWLSLTKWLEHYPFRTDINWWIFVVTGIGALAMTLLTISFQALRAALADPVKSLRNE</sequence>
<reference evidence="9 10" key="1">
    <citation type="submission" date="2020-03" db="EMBL/GenBank/DDBJ databases">
        <title>Genomic Encyclopedia of Type Strains, Phase IV (KMG-IV): sequencing the most valuable type-strain genomes for metagenomic binning, comparative biology and taxonomic classification.</title>
        <authorList>
            <person name="Goeker M."/>
        </authorList>
    </citation>
    <scope>NUCLEOTIDE SEQUENCE [LARGE SCALE GENOMIC DNA]</scope>
    <source>
        <strain evidence="9 10">DSM 102865</strain>
    </source>
</reference>
<dbReference type="Pfam" id="PF12704">
    <property type="entry name" value="MacB_PCD"/>
    <property type="match status" value="1"/>
</dbReference>
<evidence type="ECO:0000313" key="10">
    <source>
        <dbReference type="Proteomes" id="UP001179181"/>
    </source>
</evidence>
<keyword evidence="4 6" id="KW-1133">Transmembrane helix</keyword>
<dbReference type="InterPro" id="IPR003838">
    <property type="entry name" value="ABC3_permease_C"/>
</dbReference>
<evidence type="ECO:0000256" key="6">
    <source>
        <dbReference type="SAM" id="Phobius"/>
    </source>
</evidence>
<keyword evidence="2" id="KW-1003">Cell membrane</keyword>
<accession>A0ABX0UV62</accession>
<evidence type="ECO:0000256" key="3">
    <source>
        <dbReference type="ARBA" id="ARBA00022692"/>
    </source>
</evidence>
<dbReference type="NCBIfam" id="NF038404">
    <property type="entry name" value="perm_prefix_2"/>
    <property type="match status" value="1"/>
</dbReference>
<feature type="transmembrane region" description="Helical" evidence="6">
    <location>
        <begin position="826"/>
        <end position="845"/>
    </location>
</feature>
<comment type="caution">
    <text evidence="9">The sequence shown here is derived from an EMBL/GenBank/DDBJ whole genome shotgun (WGS) entry which is preliminary data.</text>
</comment>
<dbReference type="Proteomes" id="UP001179181">
    <property type="component" value="Unassembled WGS sequence"/>
</dbReference>
<evidence type="ECO:0000256" key="2">
    <source>
        <dbReference type="ARBA" id="ARBA00022475"/>
    </source>
</evidence>
<dbReference type="PANTHER" id="PTHR30572">
    <property type="entry name" value="MEMBRANE COMPONENT OF TRANSPORTER-RELATED"/>
    <property type="match status" value="1"/>
</dbReference>
<gene>
    <name evidence="9" type="ORF">FHS68_004972</name>
</gene>
<evidence type="ECO:0000313" key="9">
    <source>
        <dbReference type="EMBL" id="NIJ55779.1"/>
    </source>
</evidence>
<dbReference type="InterPro" id="IPR047699">
    <property type="entry name" value="Permease_put_prefix"/>
</dbReference>
<dbReference type="InterPro" id="IPR025857">
    <property type="entry name" value="MacB_PCD"/>
</dbReference>
<keyword evidence="10" id="KW-1185">Reference proteome</keyword>
<feature type="domain" description="MacB-like periplasmic core" evidence="8">
    <location>
        <begin position="106"/>
        <end position="328"/>
    </location>
</feature>
<feature type="transmembrane region" description="Helical" evidence="6">
    <location>
        <begin position="771"/>
        <end position="791"/>
    </location>
</feature>